<evidence type="ECO:0000256" key="1">
    <source>
        <dbReference type="SAM" id="Phobius"/>
    </source>
</evidence>
<keyword evidence="1" id="KW-0472">Membrane</keyword>
<keyword evidence="4" id="KW-1185">Reference proteome</keyword>
<protein>
    <submittedName>
        <fullName evidence="3">Thioredoxin-like protein</fullName>
    </submittedName>
</protein>
<dbReference type="GO" id="GO:0034599">
    <property type="term" value="P:cellular response to oxidative stress"/>
    <property type="evidence" value="ECO:0007669"/>
    <property type="project" value="TreeGrafter"/>
</dbReference>
<name>A0A0H2S9R0_9AGAM</name>
<dbReference type="GO" id="GO:0005796">
    <property type="term" value="C:Golgi lumen"/>
    <property type="evidence" value="ECO:0007669"/>
    <property type="project" value="TreeGrafter"/>
</dbReference>
<dbReference type="EMBL" id="KQ085882">
    <property type="protein sequence ID" value="KLO20604.1"/>
    <property type="molecule type" value="Genomic_DNA"/>
</dbReference>
<dbReference type="PANTHER" id="PTHR45694">
    <property type="entry name" value="GLUTAREDOXIN 2"/>
    <property type="match status" value="1"/>
</dbReference>
<keyword evidence="1" id="KW-0812">Transmembrane</keyword>
<dbReference type="AlphaFoldDB" id="A0A0H2S9R0"/>
<dbReference type="FunCoup" id="A0A0H2S9R0">
    <property type="interactions" value="3"/>
</dbReference>
<proteinExistence type="predicted"/>
<dbReference type="PANTHER" id="PTHR45694:SF5">
    <property type="entry name" value="GLUTAREDOXIN 2"/>
    <property type="match status" value="1"/>
</dbReference>
<dbReference type="InterPro" id="IPR036249">
    <property type="entry name" value="Thioredoxin-like_sf"/>
</dbReference>
<dbReference type="STRING" id="27342.A0A0H2S9R0"/>
<keyword evidence="1" id="KW-1133">Transmembrane helix</keyword>
<dbReference type="Proteomes" id="UP000053477">
    <property type="component" value="Unassembled WGS sequence"/>
</dbReference>
<dbReference type="InterPro" id="IPR014025">
    <property type="entry name" value="Glutaredoxin_subgr"/>
</dbReference>
<dbReference type="CDD" id="cd03419">
    <property type="entry name" value="GRX_GRXh_1_2_like"/>
    <property type="match status" value="1"/>
</dbReference>
<organism evidence="3 4">
    <name type="scientific">Schizopora paradoxa</name>
    <dbReference type="NCBI Taxonomy" id="27342"/>
    <lineage>
        <taxon>Eukaryota</taxon>
        <taxon>Fungi</taxon>
        <taxon>Dikarya</taxon>
        <taxon>Basidiomycota</taxon>
        <taxon>Agaricomycotina</taxon>
        <taxon>Agaricomycetes</taxon>
        <taxon>Hymenochaetales</taxon>
        <taxon>Schizoporaceae</taxon>
        <taxon>Schizopora</taxon>
    </lineage>
</organism>
<feature type="domain" description="Glutaredoxin" evidence="2">
    <location>
        <begin position="134"/>
        <end position="195"/>
    </location>
</feature>
<reference evidence="3 4" key="1">
    <citation type="submission" date="2015-04" db="EMBL/GenBank/DDBJ databases">
        <title>Complete genome sequence of Schizopora paradoxa KUC8140, a cosmopolitan wood degrader in East Asia.</title>
        <authorList>
            <consortium name="DOE Joint Genome Institute"/>
            <person name="Min B."/>
            <person name="Park H."/>
            <person name="Jang Y."/>
            <person name="Kim J.-J."/>
            <person name="Kim K.H."/>
            <person name="Pangilinan J."/>
            <person name="Lipzen A."/>
            <person name="Riley R."/>
            <person name="Grigoriev I.V."/>
            <person name="Spatafora J.W."/>
            <person name="Choi I.-G."/>
        </authorList>
    </citation>
    <scope>NUCLEOTIDE SEQUENCE [LARGE SCALE GENOMIC DNA]</scope>
    <source>
        <strain evidence="3 4">KUC8140</strain>
    </source>
</reference>
<sequence>MDLPQPASVRLRTTYRRRRVLWVVALTTILAIVFLAPTSFWDSSSHVHDSKEWASSSGETTPFAAPPKLKEGALNDVPMLKEIELNNLLHMVVSSDRTIPADANPNKPLGLNMYAGEMDTAAWLAEMENDPPLIVFSKTTCPYSKKAKELLGSLDISPPPKIIEVDLRSDTGAMKSLLTRLTKHATFPNVILSGKSLGGYDTIQEMHDEGRLVPLFEEKGLMVDTTPS</sequence>
<evidence type="ECO:0000313" key="4">
    <source>
        <dbReference type="Proteomes" id="UP000053477"/>
    </source>
</evidence>
<dbReference type="GO" id="GO:0015038">
    <property type="term" value="F:glutathione disulfide oxidoreductase activity"/>
    <property type="evidence" value="ECO:0007669"/>
    <property type="project" value="TreeGrafter"/>
</dbReference>
<dbReference type="Pfam" id="PF00462">
    <property type="entry name" value="Glutaredoxin"/>
    <property type="match status" value="1"/>
</dbReference>
<dbReference type="InterPro" id="IPR002109">
    <property type="entry name" value="Glutaredoxin"/>
</dbReference>
<dbReference type="PROSITE" id="PS51354">
    <property type="entry name" value="GLUTAREDOXIN_2"/>
    <property type="match status" value="1"/>
</dbReference>
<dbReference type="Gene3D" id="3.40.30.10">
    <property type="entry name" value="Glutaredoxin"/>
    <property type="match status" value="1"/>
</dbReference>
<feature type="transmembrane region" description="Helical" evidence="1">
    <location>
        <begin position="20"/>
        <end position="41"/>
    </location>
</feature>
<gene>
    <name evidence="3" type="ORF">SCHPADRAFT_897869</name>
</gene>
<dbReference type="GO" id="GO:0000324">
    <property type="term" value="C:fungal-type vacuole"/>
    <property type="evidence" value="ECO:0007669"/>
    <property type="project" value="TreeGrafter"/>
</dbReference>
<evidence type="ECO:0000313" key="3">
    <source>
        <dbReference type="EMBL" id="KLO20604.1"/>
    </source>
</evidence>
<accession>A0A0H2S9R0</accession>
<dbReference type="GO" id="GO:0005801">
    <property type="term" value="C:cis-Golgi network"/>
    <property type="evidence" value="ECO:0007669"/>
    <property type="project" value="TreeGrafter"/>
</dbReference>
<dbReference type="SUPFAM" id="SSF52833">
    <property type="entry name" value="Thioredoxin-like"/>
    <property type="match status" value="1"/>
</dbReference>
<evidence type="ECO:0000259" key="2">
    <source>
        <dbReference type="Pfam" id="PF00462"/>
    </source>
</evidence>
<dbReference type="OrthoDB" id="423313at2759"/>
<dbReference type="InParanoid" id="A0A0H2S9R0"/>
<dbReference type="PRINTS" id="PR00160">
    <property type="entry name" value="GLUTAREDOXIN"/>
</dbReference>